<feature type="transmembrane region" description="Helical" evidence="8">
    <location>
        <begin position="209"/>
        <end position="231"/>
    </location>
</feature>
<evidence type="ECO:0000256" key="3">
    <source>
        <dbReference type="ARBA" id="ARBA00022475"/>
    </source>
</evidence>
<dbReference type="PRINTS" id="PR01437">
    <property type="entry name" value="NUOXDRDTASE4"/>
</dbReference>
<dbReference type="NCBIfam" id="NF009309">
    <property type="entry name" value="PRK12666.1"/>
    <property type="match status" value="1"/>
</dbReference>
<comment type="similarity">
    <text evidence="2">Belongs to the CPA3 antiporters (TC 2.A.63) subunit D family.</text>
</comment>
<gene>
    <name evidence="10" type="ORF">GCM10022278_35270</name>
</gene>
<feature type="transmembrane region" description="Helical" evidence="8">
    <location>
        <begin position="160"/>
        <end position="182"/>
    </location>
</feature>
<feature type="transmembrane region" description="Helical" evidence="8">
    <location>
        <begin position="71"/>
        <end position="99"/>
    </location>
</feature>
<accession>A0ABP7Q290</accession>
<feature type="transmembrane region" description="Helical" evidence="8">
    <location>
        <begin position="130"/>
        <end position="148"/>
    </location>
</feature>
<name>A0ABP7Q290_9GAMM</name>
<feature type="transmembrane region" description="Helical" evidence="8">
    <location>
        <begin position="33"/>
        <end position="51"/>
    </location>
</feature>
<evidence type="ECO:0000259" key="9">
    <source>
        <dbReference type="Pfam" id="PF00361"/>
    </source>
</evidence>
<comment type="subcellular location">
    <subcellularLocation>
        <location evidence="1">Cell membrane</location>
        <topology evidence="1">Multi-pass membrane protein</topology>
    </subcellularLocation>
    <subcellularLocation>
        <location evidence="7">Membrane</location>
        <topology evidence="7">Multi-pass membrane protein</topology>
    </subcellularLocation>
</comment>
<keyword evidence="6 8" id="KW-0472">Membrane</keyword>
<keyword evidence="11" id="KW-1185">Reference proteome</keyword>
<evidence type="ECO:0000256" key="6">
    <source>
        <dbReference type="ARBA" id="ARBA00023136"/>
    </source>
</evidence>
<dbReference type="InterPro" id="IPR001750">
    <property type="entry name" value="ND/Mrp_TM"/>
</dbReference>
<feature type="transmembrane region" description="Helical" evidence="8">
    <location>
        <begin position="455"/>
        <end position="476"/>
    </location>
</feature>
<feature type="transmembrane region" description="Helical" evidence="8">
    <location>
        <begin position="238"/>
        <end position="258"/>
    </location>
</feature>
<evidence type="ECO:0000256" key="7">
    <source>
        <dbReference type="RuleBase" id="RU000320"/>
    </source>
</evidence>
<dbReference type="Pfam" id="PF00361">
    <property type="entry name" value="Proton_antipo_M"/>
    <property type="match status" value="1"/>
</dbReference>
<sequence>MQHGVILPILIPLIAGILLMLPVMHKSVWRQRCGSLIASASVLMMSIWLLMQASTGDVTIYALGDWQPPYGIILVLDRLSALMLLLTSLLGFAAILYACHSDDTTGSFFHVLMQFQLMGINGAFLTGDLFNLFVFFEILLIASYALVIHGGGKQKTRANVHYVILNLVGSSLFLFALGILYGTLGTLNMADMAAKVAGVPVEDQALVEAGGLLLLVVFGLKAAAFPLYFWLPRTYSAAVAPVAALFAIMTKVGIYSILRVFTLIFGEEAGELKDLAVVWLWPAAVVTIMAGAVGVVAAQGMRTQVAYLVVVSVGTLLGGIALNSETGTAALLYYLIHSTLVSAGLFLLVDLIARQRGQAGDRIVGTHPLAQPVLLGILFFLGAIAIIGMPPFSGFIGKALLLKATPGVTDKLWLWPPLLLSSLLVLIALSRTGTTVFWRVSKGATKADSAEPGKVVATLLLLSAAPLLAIFGGPIAEYTTATAEQLHSPGELIRQILPGASATGGLRP</sequence>
<keyword evidence="4 7" id="KW-0812">Transmembrane</keyword>
<organism evidence="10 11">
    <name type="scientific">Allohahella marinimesophila</name>
    <dbReference type="NCBI Taxonomy" id="1054972"/>
    <lineage>
        <taxon>Bacteria</taxon>
        <taxon>Pseudomonadati</taxon>
        <taxon>Pseudomonadota</taxon>
        <taxon>Gammaproteobacteria</taxon>
        <taxon>Oceanospirillales</taxon>
        <taxon>Hahellaceae</taxon>
        <taxon>Allohahella</taxon>
    </lineage>
</organism>
<feature type="transmembrane region" description="Helical" evidence="8">
    <location>
        <begin position="305"/>
        <end position="324"/>
    </location>
</feature>
<feature type="transmembrane region" description="Helical" evidence="8">
    <location>
        <begin position="412"/>
        <end position="434"/>
    </location>
</feature>
<evidence type="ECO:0000256" key="1">
    <source>
        <dbReference type="ARBA" id="ARBA00004651"/>
    </source>
</evidence>
<comment type="caution">
    <text evidence="10">The sequence shown here is derived from an EMBL/GenBank/DDBJ whole genome shotgun (WGS) entry which is preliminary data.</text>
</comment>
<proteinExistence type="inferred from homology"/>
<evidence type="ECO:0000256" key="2">
    <source>
        <dbReference type="ARBA" id="ARBA00005346"/>
    </source>
</evidence>
<feature type="transmembrane region" description="Helical" evidence="8">
    <location>
        <begin position="330"/>
        <end position="353"/>
    </location>
</feature>
<feature type="transmembrane region" description="Helical" evidence="8">
    <location>
        <begin position="106"/>
        <end position="124"/>
    </location>
</feature>
<evidence type="ECO:0000313" key="10">
    <source>
        <dbReference type="EMBL" id="GAA3975272.1"/>
    </source>
</evidence>
<dbReference type="PANTHER" id="PTHR42703:SF1">
    <property type="entry name" value="NA(+)_H(+) ANTIPORTER SUBUNIT D1"/>
    <property type="match status" value="1"/>
</dbReference>
<feature type="transmembrane region" description="Helical" evidence="8">
    <location>
        <begin position="6"/>
        <end position="24"/>
    </location>
</feature>
<evidence type="ECO:0000256" key="4">
    <source>
        <dbReference type="ARBA" id="ARBA00022692"/>
    </source>
</evidence>
<feature type="domain" description="NADH:quinone oxidoreductase/Mrp antiporter transmembrane" evidence="9">
    <location>
        <begin position="127"/>
        <end position="405"/>
    </location>
</feature>
<evidence type="ECO:0000256" key="8">
    <source>
        <dbReference type="SAM" id="Phobius"/>
    </source>
</evidence>
<protein>
    <submittedName>
        <fullName evidence="10">Monovalent cation/H+ antiporter subunit D</fullName>
    </submittedName>
</protein>
<evidence type="ECO:0000256" key="5">
    <source>
        <dbReference type="ARBA" id="ARBA00022989"/>
    </source>
</evidence>
<dbReference type="InterPro" id="IPR003918">
    <property type="entry name" value="NADH_UbQ_OxRdtase"/>
</dbReference>
<reference evidence="11" key="1">
    <citation type="journal article" date="2019" name="Int. J. Syst. Evol. Microbiol.">
        <title>The Global Catalogue of Microorganisms (GCM) 10K type strain sequencing project: providing services to taxonomists for standard genome sequencing and annotation.</title>
        <authorList>
            <consortium name="The Broad Institute Genomics Platform"/>
            <consortium name="The Broad Institute Genome Sequencing Center for Infectious Disease"/>
            <person name="Wu L."/>
            <person name="Ma J."/>
        </authorList>
    </citation>
    <scope>NUCLEOTIDE SEQUENCE [LARGE SCALE GENOMIC DNA]</scope>
    <source>
        <strain evidence="11">JCM 17555</strain>
    </source>
</reference>
<dbReference type="InterPro" id="IPR050586">
    <property type="entry name" value="CPA3_Na-H_Antiporter_D"/>
</dbReference>
<dbReference type="PANTHER" id="PTHR42703">
    <property type="entry name" value="NADH DEHYDROGENASE"/>
    <property type="match status" value="1"/>
</dbReference>
<feature type="transmembrane region" description="Helical" evidence="8">
    <location>
        <begin position="278"/>
        <end position="298"/>
    </location>
</feature>
<keyword evidence="3" id="KW-1003">Cell membrane</keyword>
<dbReference type="Proteomes" id="UP001501337">
    <property type="component" value="Unassembled WGS sequence"/>
</dbReference>
<keyword evidence="5 8" id="KW-1133">Transmembrane helix</keyword>
<evidence type="ECO:0000313" key="11">
    <source>
        <dbReference type="Proteomes" id="UP001501337"/>
    </source>
</evidence>
<feature type="transmembrane region" description="Helical" evidence="8">
    <location>
        <begin position="373"/>
        <end position="392"/>
    </location>
</feature>
<dbReference type="RefSeq" id="WP_344808853.1">
    <property type="nucleotide sequence ID" value="NZ_BAABBO010000018.1"/>
</dbReference>
<dbReference type="EMBL" id="BAABBO010000018">
    <property type="protein sequence ID" value="GAA3975272.1"/>
    <property type="molecule type" value="Genomic_DNA"/>
</dbReference>